<dbReference type="InterPro" id="IPR036412">
    <property type="entry name" value="HAD-like_sf"/>
</dbReference>
<dbReference type="SFLD" id="SFLDG01132">
    <property type="entry name" value="C1.5.3:_5'-Nucleotidase_Like"/>
    <property type="match status" value="1"/>
</dbReference>
<dbReference type="SFLD" id="SFLDS00003">
    <property type="entry name" value="Haloacid_Dehalogenase"/>
    <property type="match status" value="1"/>
</dbReference>
<dbReference type="SFLD" id="SFLDG01129">
    <property type="entry name" value="C1.5:_HAD__Beta-PGM__Phosphata"/>
    <property type="match status" value="1"/>
</dbReference>
<dbReference type="NCBIfam" id="TIGR01993">
    <property type="entry name" value="Pyr-5-nucltdase"/>
    <property type="match status" value="1"/>
</dbReference>
<dbReference type="Pfam" id="PF00702">
    <property type="entry name" value="Hydrolase"/>
    <property type="match status" value="1"/>
</dbReference>
<dbReference type="PANTHER" id="PTHR12725:SF117">
    <property type="entry name" value="HALOACID DEHALOGENASE-LIKE HYDROLASE"/>
    <property type="match status" value="1"/>
</dbReference>
<sequence length="244" mass="26700">MADDKRQALRQAAEAKVWIFDLDNTLYPAHCNLFDQIDRRMGTFIQNFLGIDAAEARALQKQYFRAHGTTMRGLMTHHGMDPQAFLDFVHDIDLSVLPAAHVLDEALARLPGRKIIFTNGSVRHAERITEHMGIDRHFEAIFDIVASDFVPKPDAGPYRTIVAQHGIDPAQAVMVEDIVRNLEPAAAMGMITVLVRPADAGAGAGAEAPPDYVRHLVHDLPDWLHLVSDTLAAPGQVPGPAPGG</sequence>
<dbReference type="InterPro" id="IPR006439">
    <property type="entry name" value="HAD-SF_hydro_IA"/>
</dbReference>
<dbReference type="SUPFAM" id="SSF56784">
    <property type="entry name" value="HAD-like"/>
    <property type="match status" value="1"/>
</dbReference>
<organism evidence="1 2">
    <name type="scientific">Marinibaculum pumilum</name>
    <dbReference type="NCBI Taxonomy" id="1766165"/>
    <lineage>
        <taxon>Bacteria</taxon>
        <taxon>Pseudomonadati</taxon>
        <taxon>Pseudomonadota</taxon>
        <taxon>Alphaproteobacteria</taxon>
        <taxon>Rhodospirillales</taxon>
        <taxon>Rhodospirillaceae</taxon>
        <taxon>Marinibaculum</taxon>
    </lineage>
</organism>
<dbReference type="EMBL" id="JBHRTR010000036">
    <property type="protein sequence ID" value="MFC3230099.1"/>
    <property type="molecule type" value="Genomic_DNA"/>
</dbReference>
<gene>
    <name evidence="1" type="ORF">ACFOGJ_22805</name>
</gene>
<proteinExistence type="predicted"/>
<dbReference type="InterPro" id="IPR023214">
    <property type="entry name" value="HAD_sf"/>
</dbReference>
<reference evidence="2" key="1">
    <citation type="journal article" date="2019" name="Int. J. Syst. Evol. Microbiol.">
        <title>The Global Catalogue of Microorganisms (GCM) 10K type strain sequencing project: providing services to taxonomists for standard genome sequencing and annotation.</title>
        <authorList>
            <consortium name="The Broad Institute Genomics Platform"/>
            <consortium name="The Broad Institute Genome Sequencing Center for Infectious Disease"/>
            <person name="Wu L."/>
            <person name="Ma J."/>
        </authorList>
    </citation>
    <scope>NUCLEOTIDE SEQUENCE [LARGE SCALE GENOMIC DNA]</scope>
    <source>
        <strain evidence="2">KCTC 42964</strain>
    </source>
</reference>
<comment type="caution">
    <text evidence="1">The sequence shown here is derived from an EMBL/GenBank/DDBJ whole genome shotgun (WGS) entry which is preliminary data.</text>
</comment>
<accession>A0ABV7L686</accession>
<evidence type="ECO:0000313" key="2">
    <source>
        <dbReference type="Proteomes" id="UP001595528"/>
    </source>
</evidence>
<dbReference type="NCBIfam" id="TIGR01509">
    <property type="entry name" value="HAD-SF-IA-v3"/>
    <property type="match status" value="1"/>
</dbReference>
<protein>
    <submittedName>
        <fullName evidence="1">Pyrimidine 5'-nucleotidase</fullName>
    </submittedName>
</protein>
<dbReference type="PANTHER" id="PTHR12725">
    <property type="entry name" value="HALOACID DEHALOGENASE-LIKE HYDROLASE"/>
    <property type="match status" value="1"/>
</dbReference>
<dbReference type="Gene3D" id="1.10.150.450">
    <property type="match status" value="1"/>
</dbReference>
<dbReference type="InterPro" id="IPR010237">
    <property type="entry name" value="Pyr-5-nucltdase"/>
</dbReference>
<name>A0ABV7L686_9PROT</name>
<dbReference type="Proteomes" id="UP001595528">
    <property type="component" value="Unassembled WGS sequence"/>
</dbReference>
<keyword evidence="2" id="KW-1185">Reference proteome</keyword>
<dbReference type="RefSeq" id="WP_379904943.1">
    <property type="nucleotide sequence ID" value="NZ_JBHRTR010000036.1"/>
</dbReference>
<dbReference type="Gene3D" id="3.40.50.1000">
    <property type="entry name" value="HAD superfamily/HAD-like"/>
    <property type="match status" value="1"/>
</dbReference>
<evidence type="ECO:0000313" key="1">
    <source>
        <dbReference type="EMBL" id="MFC3230099.1"/>
    </source>
</evidence>